<dbReference type="Proteomes" id="UP000682782">
    <property type="component" value="Chromosome"/>
</dbReference>
<gene>
    <name evidence="1" type="primary">dusB</name>
    <name evidence="1" type="ORF">JYE49_04400</name>
</gene>
<keyword evidence="2" id="KW-1185">Reference proteome</keyword>
<organism evidence="1 2">
    <name type="scientific">Aristaeella hokkaidonensis</name>
    <dbReference type="NCBI Taxonomy" id="3046382"/>
    <lineage>
        <taxon>Bacteria</taxon>
        <taxon>Bacillati</taxon>
        <taxon>Bacillota</taxon>
        <taxon>Clostridia</taxon>
        <taxon>Eubacteriales</taxon>
        <taxon>Aristaeellaceae</taxon>
        <taxon>Aristaeella</taxon>
    </lineage>
</organism>
<proteinExistence type="predicted"/>
<accession>A0AC61MZU8</accession>
<reference evidence="1" key="1">
    <citation type="submission" date="2021-01" db="EMBL/GenBank/DDBJ databases">
        <title>Complete genome sequence of Clostridiales bacterium R-7.</title>
        <authorList>
            <person name="Mahoney-Kurpe S.C."/>
            <person name="Palevich N."/>
            <person name="Koike S."/>
            <person name="Moon C.D."/>
            <person name="Attwood G.T."/>
        </authorList>
    </citation>
    <scope>NUCLEOTIDE SEQUENCE</scope>
    <source>
        <strain evidence="1">R-7</strain>
    </source>
</reference>
<evidence type="ECO:0000313" key="2">
    <source>
        <dbReference type="Proteomes" id="UP000682782"/>
    </source>
</evidence>
<protein>
    <submittedName>
        <fullName evidence="1">tRNA dihydrouridine synthase DusB</fullName>
    </submittedName>
</protein>
<sequence>MFDIRLAPMCGITDHVYRTICYEQGCDLAYTEMISAMGYLCAPKQRATQELMIRGPREPFLILQLFGRDPDTVAEAAKRICDLGIYDGIDLNMGCPAKKIAPSGEGCGLMRTPLIASDMMEKTVKASSLPVSVKMRIGYDSEHINVEEYAKMAENAGIVSVTVHGRTREQQYSGEADWGIIARVKEKVHIPVIGNGDLFSAEDALDKQKKANTDGVMIGRGALGNPWIFRQIRELEKGQSVRPVTNEEKHAMIIRHYHMMLDSRPEQIAVREMRKHIGWYIKGIRGAGKFRTEINQCPDAATAMKLTDCFFEDAQKIKEPDQQEDRQ</sequence>
<dbReference type="EMBL" id="CP068393">
    <property type="protein sequence ID" value="QUC67948.1"/>
    <property type="molecule type" value="Genomic_DNA"/>
</dbReference>
<evidence type="ECO:0000313" key="1">
    <source>
        <dbReference type="EMBL" id="QUC67948.1"/>
    </source>
</evidence>
<name>A0AC61MZU8_9FIRM</name>